<protein>
    <submittedName>
        <fullName evidence="4">Tripartite tricarboxylate transporter permease</fullName>
    </submittedName>
</protein>
<name>A0A4R5Y7A4_9MICC</name>
<dbReference type="AlphaFoldDB" id="A0A4R5Y7A4"/>
<reference evidence="4 5" key="1">
    <citation type="submission" date="2019-03" db="EMBL/GenBank/DDBJ databases">
        <title>Genome Sequencing and Assembly of Various Microbes Isolated from Partially Reclaimed Soil and Acid Mine Drainage (AMD) Site.</title>
        <authorList>
            <person name="Steinbock B."/>
            <person name="Bechtold R."/>
            <person name="Sevigny J.L."/>
            <person name="Thomas D."/>
            <person name="Cuthill L.R."/>
            <person name="Aveiro Johannsen E.J."/>
            <person name="Thomas K."/>
            <person name="Ghosh A."/>
        </authorList>
    </citation>
    <scope>NUCLEOTIDE SEQUENCE [LARGE SCALE GENOMIC DNA]</scope>
    <source>
        <strain evidence="4 5">S-A1</strain>
    </source>
</reference>
<feature type="transmembrane region" description="Helical" evidence="2">
    <location>
        <begin position="166"/>
        <end position="185"/>
    </location>
</feature>
<keyword evidence="2" id="KW-0812">Transmembrane</keyword>
<comment type="caution">
    <text evidence="4">The sequence shown here is derived from an EMBL/GenBank/DDBJ whole genome shotgun (WGS) entry which is preliminary data.</text>
</comment>
<feature type="transmembrane region" description="Helical" evidence="2">
    <location>
        <begin position="106"/>
        <end position="129"/>
    </location>
</feature>
<feature type="transmembrane region" description="Helical" evidence="2">
    <location>
        <begin position="466"/>
        <end position="486"/>
    </location>
</feature>
<evidence type="ECO:0000313" key="5">
    <source>
        <dbReference type="Proteomes" id="UP000294621"/>
    </source>
</evidence>
<proteinExistence type="predicted"/>
<evidence type="ECO:0000259" key="3">
    <source>
        <dbReference type="Pfam" id="PF01970"/>
    </source>
</evidence>
<feature type="transmembrane region" description="Helical" evidence="2">
    <location>
        <begin position="141"/>
        <end position="160"/>
    </location>
</feature>
<dbReference type="Proteomes" id="UP000294621">
    <property type="component" value="Unassembled WGS sequence"/>
</dbReference>
<dbReference type="RefSeq" id="WP_133346656.1">
    <property type="nucleotide sequence ID" value="NZ_SMZQ01000002.1"/>
</dbReference>
<dbReference type="InterPro" id="IPR002823">
    <property type="entry name" value="DUF112_TM"/>
</dbReference>
<feature type="transmembrane region" description="Helical" evidence="2">
    <location>
        <begin position="17"/>
        <end position="46"/>
    </location>
</feature>
<feature type="transmembrane region" description="Helical" evidence="2">
    <location>
        <begin position="197"/>
        <end position="218"/>
    </location>
</feature>
<feature type="transmembrane region" description="Helical" evidence="2">
    <location>
        <begin position="352"/>
        <end position="379"/>
    </location>
</feature>
<sequence>MDGLIAGFGVALSWENILAVLAGCFLGMLVGVLPGLGPVTTISLLLPFTFNFEPTTAIILLAGVYAGVMYGGTITSVLLKLPGEAASVVTAIDGHEMARRGRAGPALGISAIGSFIGATVALVGLTLFAPQLADLALKLGPPEYALLALLGLLLIAYMGNGSFGKAVLAAAIGLFVAVIGLDPVSGQARFDGGSAQLVDGIDIVAAVLGLFGIGEVLYQLRHPEGDSGSVTSKIGRVFPTRRDFRDSAAPIARGSIIGTLIGLLPGGGGVVSSLVSYGTERRLAKRPEEFGKGAIQGVAGPETANNASSTSSFIPLLTLGIPFNVAISLMFSVLLINGITPGPRLIEDEPDLFWGVIASMYLGNIVLLVLSLPLVGLFIQILRVDAHIMAPFIILLSLVGVYTIDSNTWNMWVAIVFGVIGYLMRIWGLPTGPLVLAFIIGGMLETSMRQSLLLSDDGFLIFLQRPGSIVFLALCALLVVSAITGARPKGRSKPPRLTRQTREKAKS</sequence>
<dbReference type="Pfam" id="PF01970">
    <property type="entry name" value="TctA"/>
    <property type="match status" value="1"/>
</dbReference>
<feature type="domain" description="DUF112" evidence="3">
    <location>
        <begin position="17"/>
        <end position="436"/>
    </location>
</feature>
<feature type="transmembrane region" description="Helical" evidence="2">
    <location>
        <begin position="58"/>
        <end position="79"/>
    </location>
</feature>
<dbReference type="EMBL" id="SMZQ01000002">
    <property type="protein sequence ID" value="TDL39656.1"/>
    <property type="molecule type" value="Genomic_DNA"/>
</dbReference>
<dbReference type="PANTHER" id="PTHR35342:SF5">
    <property type="entry name" value="TRICARBOXYLIC TRANSPORT PROTEIN"/>
    <property type="match status" value="1"/>
</dbReference>
<gene>
    <name evidence="4" type="ORF">E2R57_04025</name>
</gene>
<dbReference type="OrthoDB" id="9781349at2"/>
<evidence type="ECO:0000313" key="4">
    <source>
        <dbReference type="EMBL" id="TDL39656.1"/>
    </source>
</evidence>
<keyword evidence="2" id="KW-1133">Transmembrane helix</keyword>
<feature type="transmembrane region" description="Helical" evidence="2">
    <location>
        <begin position="316"/>
        <end position="340"/>
    </location>
</feature>
<feature type="transmembrane region" description="Helical" evidence="2">
    <location>
        <begin position="256"/>
        <end position="277"/>
    </location>
</feature>
<evidence type="ECO:0000256" key="2">
    <source>
        <dbReference type="SAM" id="Phobius"/>
    </source>
</evidence>
<feature type="transmembrane region" description="Helical" evidence="2">
    <location>
        <begin position="386"/>
        <end position="403"/>
    </location>
</feature>
<feature type="region of interest" description="Disordered" evidence="1">
    <location>
        <begin position="487"/>
        <end position="507"/>
    </location>
</feature>
<accession>A0A4R5Y7A4</accession>
<evidence type="ECO:0000256" key="1">
    <source>
        <dbReference type="SAM" id="MobiDB-lite"/>
    </source>
</evidence>
<organism evidence="4 5">
    <name type="scientific">Arthrobacter nitrophenolicus</name>
    <dbReference type="NCBI Taxonomy" id="683150"/>
    <lineage>
        <taxon>Bacteria</taxon>
        <taxon>Bacillati</taxon>
        <taxon>Actinomycetota</taxon>
        <taxon>Actinomycetes</taxon>
        <taxon>Micrococcales</taxon>
        <taxon>Micrococcaceae</taxon>
        <taxon>Arthrobacter</taxon>
    </lineage>
</organism>
<dbReference type="PANTHER" id="PTHR35342">
    <property type="entry name" value="TRICARBOXYLIC TRANSPORT PROTEIN"/>
    <property type="match status" value="1"/>
</dbReference>
<keyword evidence="2" id="KW-0472">Membrane</keyword>